<comment type="caution">
    <text evidence="1">The sequence shown here is derived from an EMBL/GenBank/DDBJ whole genome shotgun (WGS) entry which is preliminary data.</text>
</comment>
<dbReference type="OrthoDB" id="3352776at2759"/>
<dbReference type="Proteomes" id="UP000246702">
    <property type="component" value="Unassembled WGS sequence"/>
</dbReference>
<dbReference type="InterPro" id="IPR032710">
    <property type="entry name" value="NTF2-like_dom_sf"/>
</dbReference>
<evidence type="ECO:0000313" key="1">
    <source>
        <dbReference type="EMBL" id="PWY68566.1"/>
    </source>
</evidence>
<dbReference type="GeneID" id="37108898"/>
<proteinExistence type="predicted"/>
<gene>
    <name evidence="1" type="ORF">BO94DRAFT_302210</name>
</gene>
<dbReference type="STRING" id="1450535.A0A317V3F5"/>
<dbReference type="EMBL" id="MSFK01000044">
    <property type="protein sequence ID" value="PWY68566.1"/>
    <property type="molecule type" value="Genomic_DNA"/>
</dbReference>
<protein>
    <recommendedName>
        <fullName evidence="3">SnoaL-like domain-containing protein</fullName>
    </recommendedName>
</protein>
<dbReference type="Gene3D" id="3.10.450.50">
    <property type="match status" value="1"/>
</dbReference>
<dbReference type="AlphaFoldDB" id="A0A317V3F5"/>
<dbReference type="RefSeq" id="XP_025462229.1">
    <property type="nucleotide sequence ID" value="XM_025606755.1"/>
</dbReference>
<accession>A0A317V3F5</accession>
<evidence type="ECO:0000313" key="2">
    <source>
        <dbReference type="Proteomes" id="UP000246702"/>
    </source>
</evidence>
<organism evidence="1 2">
    <name type="scientific">Aspergillus sclerotioniger CBS 115572</name>
    <dbReference type="NCBI Taxonomy" id="1450535"/>
    <lineage>
        <taxon>Eukaryota</taxon>
        <taxon>Fungi</taxon>
        <taxon>Dikarya</taxon>
        <taxon>Ascomycota</taxon>
        <taxon>Pezizomycotina</taxon>
        <taxon>Eurotiomycetes</taxon>
        <taxon>Eurotiomycetidae</taxon>
        <taxon>Eurotiales</taxon>
        <taxon>Aspergillaceae</taxon>
        <taxon>Aspergillus</taxon>
        <taxon>Aspergillus subgen. Circumdati</taxon>
    </lineage>
</organism>
<reference evidence="1 2" key="1">
    <citation type="submission" date="2016-12" db="EMBL/GenBank/DDBJ databases">
        <title>The genomes of Aspergillus section Nigri reveals drivers in fungal speciation.</title>
        <authorList>
            <consortium name="DOE Joint Genome Institute"/>
            <person name="Vesth T.C."/>
            <person name="Nybo J."/>
            <person name="Theobald S."/>
            <person name="Brandl J."/>
            <person name="Frisvad J.C."/>
            <person name="Nielsen K.F."/>
            <person name="Lyhne E.K."/>
            <person name="Kogle M.E."/>
            <person name="Kuo A."/>
            <person name="Riley R."/>
            <person name="Clum A."/>
            <person name="Nolan M."/>
            <person name="Lipzen A."/>
            <person name="Salamov A."/>
            <person name="Henrissat B."/>
            <person name="Wiebenga A."/>
            <person name="De Vries R.P."/>
            <person name="Grigoriev I.V."/>
            <person name="Mortensen U.H."/>
            <person name="Andersen M.R."/>
            <person name="Baker S.E."/>
        </authorList>
    </citation>
    <scope>NUCLEOTIDE SEQUENCE [LARGE SCALE GENOMIC DNA]</scope>
    <source>
        <strain evidence="1 2">CBS 115572</strain>
    </source>
</reference>
<name>A0A317V3F5_9EURO</name>
<keyword evidence="2" id="KW-1185">Reference proteome</keyword>
<sequence>MPSTPSQLDLPLIKSTIHTFLTTLSDPQSNPLESLLPKFTTSPAPLIHEHGLPSLAPFLGRDFVGQDGIKEYFLTMGGVLGFEDMRFEDEEGWIMQDMGIGGWVVVIRGWARFFAKRTGEGWREGFVYRLRVVREDGEWKIQEYRVWADTGAAYLALRGELGKLNDE</sequence>
<dbReference type="SUPFAM" id="SSF54427">
    <property type="entry name" value="NTF2-like"/>
    <property type="match status" value="1"/>
</dbReference>
<evidence type="ECO:0008006" key="3">
    <source>
        <dbReference type="Google" id="ProtNLM"/>
    </source>
</evidence>